<dbReference type="InterPro" id="IPR005548">
    <property type="entry name" value="Cell_div_FtsQ/DivIB_C"/>
</dbReference>
<feature type="transmembrane region" description="Helical" evidence="7">
    <location>
        <begin position="25"/>
        <end position="49"/>
    </location>
</feature>
<evidence type="ECO:0000256" key="4">
    <source>
        <dbReference type="ARBA" id="ARBA00022692"/>
    </source>
</evidence>
<evidence type="ECO:0000256" key="2">
    <source>
        <dbReference type="ARBA" id="ARBA00022519"/>
    </source>
</evidence>
<keyword evidence="1 7" id="KW-1003">Cell membrane</keyword>
<dbReference type="OrthoDB" id="9790370at2"/>
<protein>
    <recommendedName>
        <fullName evidence="7">Cell division protein FtsQ</fullName>
    </recommendedName>
</protein>
<dbReference type="PANTHER" id="PTHR35851">
    <property type="entry name" value="CELL DIVISION PROTEIN FTSQ"/>
    <property type="match status" value="1"/>
</dbReference>
<dbReference type="InterPro" id="IPR026579">
    <property type="entry name" value="FtsQ"/>
</dbReference>
<organism evidence="10 11">
    <name type="scientific">Suttonella indologenes</name>
    <dbReference type="NCBI Taxonomy" id="13276"/>
    <lineage>
        <taxon>Bacteria</taxon>
        <taxon>Pseudomonadati</taxon>
        <taxon>Pseudomonadota</taxon>
        <taxon>Gammaproteobacteria</taxon>
        <taxon>Cardiobacteriales</taxon>
        <taxon>Cardiobacteriaceae</taxon>
        <taxon>Suttonella</taxon>
    </lineage>
</organism>
<evidence type="ECO:0000256" key="5">
    <source>
        <dbReference type="ARBA" id="ARBA00022989"/>
    </source>
</evidence>
<evidence type="ECO:0000256" key="1">
    <source>
        <dbReference type="ARBA" id="ARBA00022475"/>
    </source>
</evidence>
<feature type="domain" description="Cell division protein FtsQ/DivIB C-terminal" evidence="8">
    <location>
        <begin position="133"/>
        <end position="245"/>
    </location>
</feature>
<accession>A0A380N121</accession>
<reference evidence="10 11" key="1">
    <citation type="submission" date="2018-06" db="EMBL/GenBank/DDBJ databases">
        <authorList>
            <consortium name="Pathogen Informatics"/>
            <person name="Doyle S."/>
        </authorList>
    </citation>
    <scope>NUCLEOTIDE SEQUENCE [LARGE SCALE GENOMIC DNA]</scope>
    <source>
        <strain evidence="10 11">NCTC10717</strain>
    </source>
</reference>
<dbReference type="GO" id="GO:0005886">
    <property type="term" value="C:plasma membrane"/>
    <property type="evidence" value="ECO:0007669"/>
    <property type="project" value="UniProtKB-SubCell"/>
</dbReference>
<dbReference type="GO" id="GO:0032153">
    <property type="term" value="C:cell division site"/>
    <property type="evidence" value="ECO:0007669"/>
    <property type="project" value="UniProtKB-UniRule"/>
</dbReference>
<dbReference type="Gene3D" id="3.10.20.310">
    <property type="entry name" value="membrane protein fhac"/>
    <property type="match status" value="1"/>
</dbReference>
<dbReference type="Gene3D" id="3.40.50.11690">
    <property type="entry name" value="Cell division protein FtsQ/DivIB"/>
    <property type="match status" value="1"/>
</dbReference>
<dbReference type="Proteomes" id="UP000254575">
    <property type="component" value="Unassembled WGS sequence"/>
</dbReference>
<proteinExistence type="inferred from homology"/>
<gene>
    <name evidence="7 10" type="primary">ftsQ</name>
    <name evidence="10" type="ORF">NCTC10717_02257</name>
</gene>
<evidence type="ECO:0000259" key="9">
    <source>
        <dbReference type="Pfam" id="PF08478"/>
    </source>
</evidence>
<dbReference type="RefSeq" id="WP_115219323.1">
    <property type="nucleotide sequence ID" value="NZ_UHIA01000004.1"/>
</dbReference>
<keyword evidence="3 7" id="KW-0132">Cell division</keyword>
<dbReference type="Pfam" id="PF08478">
    <property type="entry name" value="POTRA_1"/>
    <property type="match status" value="1"/>
</dbReference>
<dbReference type="PANTHER" id="PTHR35851:SF1">
    <property type="entry name" value="CELL DIVISION PROTEIN FTSQ"/>
    <property type="match status" value="1"/>
</dbReference>
<dbReference type="GO" id="GO:0090529">
    <property type="term" value="P:cell septum assembly"/>
    <property type="evidence" value="ECO:0007669"/>
    <property type="project" value="InterPro"/>
</dbReference>
<evidence type="ECO:0000313" key="11">
    <source>
        <dbReference type="Proteomes" id="UP000254575"/>
    </source>
</evidence>
<evidence type="ECO:0000256" key="7">
    <source>
        <dbReference type="HAMAP-Rule" id="MF_00911"/>
    </source>
</evidence>
<comment type="subcellular location">
    <subcellularLocation>
        <location evidence="7">Cell inner membrane</location>
        <topology evidence="7">Single-pass type II membrane protein</topology>
    </subcellularLocation>
    <text evidence="7">Localizes to the division septum.</text>
</comment>
<dbReference type="EMBL" id="UHIA01000004">
    <property type="protein sequence ID" value="SUO98505.1"/>
    <property type="molecule type" value="Genomic_DNA"/>
</dbReference>
<dbReference type="InterPro" id="IPR013685">
    <property type="entry name" value="POTRA_FtsQ_type"/>
</dbReference>
<dbReference type="Pfam" id="PF03799">
    <property type="entry name" value="FtsQ_DivIB_C"/>
    <property type="match status" value="1"/>
</dbReference>
<name>A0A380N121_9GAMM</name>
<keyword evidence="6 7" id="KW-0131">Cell cycle</keyword>
<keyword evidence="5 7" id="KW-1133">Transmembrane helix</keyword>
<dbReference type="HAMAP" id="MF_00911">
    <property type="entry name" value="FtsQ_subfam"/>
    <property type="match status" value="1"/>
</dbReference>
<feature type="domain" description="POTRA" evidence="9">
    <location>
        <begin position="77"/>
        <end position="128"/>
    </location>
</feature>
<keyword evidence="7" id="KW-0472">Membrane</keyword>
<dbReference type="InterPro" id="IPR045335">
    <property type="entry name" value="FtsQ_C_sf"/>
</dbReference>
<evidence type="ECO:0000259" key="8">
    <source>
        <dbReference type="Pfam" id="PF03799"/>
    </source>
</evidence>
<dbReference type="AlphaFoldDB" id="A0A380N121"/>
<evidence type="ECO:0000256" key="3">
    <source>
        <dbReference type="ARBA" id="ARBA00022618"/>
    </source>
</evidence>
<evidence type="ECO:0000256" key="6">
    <source>
        <dbReference type="ARBA" id="ARBA00023306"/>
    </source>
</evidence>
<dbReference type="GO" id="GO:0043093">
    <property type="term" value="P:FtsZ-dependent cytokinesis"/>
    <property type="evidence" value="ECO:0007669"/>
    <property type="project" value="UniProtKB-UniRule"/>
</dbReference>
<sequence length="272" mass="31268">MIANQRPKRRTSVGSLTQDKRKRSVLGFLASLLLTLFLLLVIGLCSWLLCQRLTQDAFLPLKRVVLLRPLIYADGNQLTEKVQHFGRNDLLQIDVSLLAAELRKQDWVKSIVVSKEWPDALRIDVQERVPLLRWGDRHFLDNEAAIFALPESPALAMLFPVHGPQGSEAQVLDMYLHLNPWLNAQGLPLRRLRLDERHVWHLYLANGIEVILGREELNKRLKKLVVIKEKMLNRYGQYISTLDLRYADGFSVRWKAGVSPVSEKIKNEKAGK</sequence>
<keyword evidence="11" id="KW-1185">Reference proteome</keyword>
<keyword evidence="4 7" id="KW-0812">Transmembrane</keyword>
<comment type="function">
    <text evidence="7">Essential cell division protein. May link together the upstream cell division proteins, which are predominantly cytoplasmic, with the downstream cell division proteins, which are predominantly periplasmic. May control correct divisome assembly.</text>
</comment>
<keyword evidence="2 7" id="KW-0997">Cell inner membrane</keyword>
<comment type="similarity">
    <text evidence="7">Belongs to the FtsQ/DivIB family. FtsQ subfamily.</text>
</comment>
<comment type="subunit">
    <text evidence="7">Part of a complex composed of FtsB, FtsL and FtsQ.</text>
</comment>
<evidence type="ECO:0000313" key="10">
    <source>
        <dbReference type="EMBL" id="SUO98505.1"/>
    </source>
</evidence>